<dbReference type="InterPro" id="IPR032774">
    <property type="entry name" value="WG_beta_rep"/>
</dbReference>
<protein>
    <recommendedName>
        <fullName evidence="3">WG repeat-containing protein</fullName>
    </recommendedName>
</protein>
<accession>A0A250J7D4</accession>
<evidence type="ECO:0000313" key="1">
    <source>
        <dbReference type="EMBL" id="ATB39086.1"/>
    </source>
</evidence>
<dbReference type="PANTHER" id="PTHR37841">
    <property type="entry name" value="GLR2918 PROTEIN"/>
    <property type="match status" value="1"/>
</dbReference>
<name>A0A250J7D4_9BACT</name>
<dbReference type="Pfam" id="PF14903">
    <property type="entry name" value="WG_beta_rep"/>
    <property type="match status" value="3"/>
</dbReference>
<dbReference type="KEGG" id="cfus:CYFUS_004525"/>
<organism evidence="1 2">
    <name type="scientific">Cystobacter fuscus</name>
    <dbReference type="NCBI Taxonomy" id="43"/>
    <lineage>
        <taxon>Bacteria</taxon>
        <taxon>Pseudomonadati</taxon>
        <taxon>Myxococcota</taxon>
        <taxon>Myxococcia</taxon>
        <taxon>Myxococcales</taxon>
        <taxon>Cystobacterineae</taxon>
        <taxon>Archangiaceae</taxon>
        <taxon>Cystobacter</taxon>
    </lineage>
</organism>
<dbReference type="PANTHER" id="PTHR37841:SF1">
    <property type="entry name" value="DUF3298 DOMAIN-CONTAINING PROTEIN"/>
    <property type="match status" value="1"/>
</dbReference>
<dbReference type="RefSeq" id="WP_095987170.1">
    <property type="nucleotide sequence ID" value="NZ_CP022098.1"/>
</dbReference>
<dbReference type="Proteomes" id="UP000217257">
    <property type="component" value="Chromosome"/>
</dbReference>
<reference evidence="1 2" key="1">
    <citation type="submission" date="2017-06" db="EMBL/GenBank/DDBJ databases">
        <title>Sequencing and comparative analysis of myxobacterial genomes.</title>
        <authorList>
            <person name="Rupp O."/>
            <person name="Goesmann A."/>
            <person name="Sogaard-Andersen L."/>
        </authorList>
    </citation>
    <scope>NUCLEOTIDE SEQUENCE [LARGE SCALE GENOMIC DNA]</scope>
    <source>
        <strain evidence="1 2">DSM 52655</strain>
    </source>
</reference>
<dbReference type="EMBL" id="CP022098">
    <property type="protein sequence ID" value="ATB39086.1"/>
    <property type="molecule type" value="Genomic_DNA"/>
</dbReference>
<dbReference type="AlphaFoldDB" id="A0A250J7D4"/>
<sequence>MSATRYGFIDTTGELVIPSPHGTPFAFNEGLARMPAGDGWAFVDVKGQQALKVRRAFSGFSDGLALTDTGFIDTQGTLVLPVAFKANFTRYVIAGASYANVGRFGSGLAPVMRSGAKATDGYINPQGEVVLDGFGGGLARPFLKGKALVALKKPPKGEYWRLIDPKGACLATYPFETMSTSFSEGLALVQKGKTFGFVDEAGTWVLEPTISCWEGELSECWFNEGLARVKVKGRYGFIDKKGALVIEPRFEAVNGAFSEDLAAVKEGGLFGYVRPDGSWAVTPRFAVAQPFSHGRAVVLLAE</sequence>
<evidence type="ECO:0008006" key="3">
    <source>
        <dbReference type="Google" id="ProtNLM"/>
    </source>
</evidence>
<evidence type="ECO:0000313" key="2">
    <source>
        <dbReference type="Proteomes" id="UP000217257"/>
    </source>
</evidence>
<gene>
    <name evidence="1" type="ORF">CYFUS_004525</name>
</gene>
<proteinExistence type="predicted"/>